<evidence type="ECO:0000313" key="2">
    <source>
        <dbReference type="Proteomes" id="UP001172386"/>
    </source>
</evidence>
<sequence>MASSNSDLDVPIALRRPKRRSSAVSPVKPRVVSDSAMHVKTPSTRRSKRVRFSDPNLFSSTTNLASTSLTPALRRSSLGTPRQKRPATPARPVFEGAIHFTPFTEMLDERCQRRIRRNGLSEEMNNYEAEKKTKSALQKEIDVKDAELQQLRAELEATKAQQQPQDLMQDVPPSSQQRVDEVEAELEALRQSFAAEDDQDMGSWDHIPRLPGPSSDGGDTILIHEDDDVDPFPSHQPSHLDTDTLTMGLELEAARQAKSSLLGSFRDAHPSFDFRFADSPARSEQSITTSRIPDTPSSFYHDLSKQLKETTSRAEDAEVALTALDIEVTNLGFGTPETDDTLTMVAAIATYFREARLELERLVPGETTAGFENPKVLPEIIKKLNLSSQKLKAREADLKASKDQHHNLKGNFEKAIIAAEKANERIKQLEASLDTQVEDTLHIRMRSQQLERDLVEKENDVTALSSALNKYRADITRLEALINDLQADQVAKNEQTASNTKEHSEKIEELEARVASEQIGRRAAEVSAIQRLARINELETSLATSKRNAADLEAQLAILQSSTSISSQQQAAEIGALNARISSLATALASANAEVEKLKVTKGKLEERVRSEVEQGAKAVEGLQEQLIKTLMRGNEARKRYVNGAKVRIANWELDDEREFSSDGAMSEDGGLRTPSSASVRFAEWAEVETIDRVEGSQEQEATAEESGSESVPGSVEVQRGRGRYRKPRLVSYENARRPEAGLGIGQEVQKGRKRRYDSGIGMSPSEEYEDVVDDEGLPMQERKRTGMLTPDLSSDVGADGEMIDVMS</sequence>
<dbReference type="Proteomes" id="UP001172386">
    <property type="component" value="Unassembled WGS sequence"/>
</dbReference>
<name>A0ACC3A4D8_9EURO</name>
<proteinExistence type="predicted"/>
<dbReference type="EMBL" id="JAPDRQ010000102">
    <property type="protein sequence ID" value="KAJ9655181.1"/>
    <property type="molecule type" value="Genomic_DNA"/>
</dbReference>
<organism evidence="1 2">
    <name type="scientific">Neophaeococcomyces mojaviensis</name>
    <dbReference type="NCBI Taxonomy" id="3383035"/>
    <lineage>
        <taxon>Eukaryota</taxon>
        <taxon>Fungi</taxon>
        <taxon>Dikarya</taxon>
        <taxon>Ascomycota</taxon>
        <taxon>Pezizomycotina</taxon>
        <taxon>Eurotiomycetes</taxon>
        <taxon>Chaetothyriomycetidae</taxon>
        <taxon>Chaetothyriales</taxon>
        <taxon>Chaetothyriales incertae sedis</taxon>
        <taxon>Neophaeococcomyces</taxon>
    </lineage>
</organism>
<keyword evidence="2" id="KW-1185">Reference proteome</keyword>
<evidence type="ECO:0000313" key="1">
    <source>
        <dbReference type="EMBL" id="KAJ9655181.1"/>
    </source>
</evidence>
<reference evidence="1" key="1">
    <citation type="submission" date="2022-10" db="EMBL/GenBank/DDBJ databases">
        <title>Culturing micro-colonial fungi from biological soil crusts in the Mojave desert and describing Neophaeococcomyces mojavensis, and introducing the new genera and species Taxawa tesnikishii.</title>
        <authorList>
            <person name="Kurbessoian T."/>
            <person name="Stajich J.E."/>
        </authorList>
    </citation>
    <scope>NUCLEOTIDE SEQUENCE</scope>
    <source>
        <strain evidence="1">JES_112</strain>
    </source>
</reference>
<comment type="caution">
    <text evidence="1">The sequence shown here is derived from an EMBL/GenBank/DDBJ whole genome shotgun (WGS) entry which is preliminary data.</text>
</comment>
<accession>A0ACC3A4D8</accession>
<gene>
    <name evidence="1" type="ORF">H2198_005877</name>
</gene>
<protein>
    <submittedName>
        <fullName evidence="1">Uncharacterized protein</fullName>
    </submittedName>
</protein>